<dbReference type="InterPro" id="IPR055372">
    <property type="entry name" value="CBM96"/>
</dbReference>
<accession>A0ABD3QZN2</accession>
<dbReference type="AlphaFoldDB" id="A0ABD3QZN2"/>
<keyword evidence="2" id="KW-0964">Secreted</keyword>
<dbReference type="GO" id="GO:0005576">
    <property type="term" value="C:extracellular region"/>
    <property type="evidence" value="ECO:0007669"/>
    <property type="project" value="UniProtKB-SubCell"/>
</dbReference>
<comment type="subcellular location">
    <subcellularLocation>
        <location evidence="1">Secreted</location>
    </subcellularLocation>
</comment>
<feature type="compositionally biased region" description="Polar residues" evidence="4">
    <location>
        <begin position="136"/>
        <end position="157"/>
    </location>
</feature>
<proteinExistence type="predicted"/>
<evidence type="ECO:0000259" key="6">
    <source>
        <dbReference type="Pfam" id="PF24517"/>
    </source>
</evidence>
<comment type="caution">
    <text evidence="7">The sequence shown here is derived from an EMBL/GenBank/DDBJ whole genome shotgun (WGS) entry which is preliminary data.</text>
</comment>
<evidence type="ECO:0000256" key="4">
    <source>
        <dbReference type="SAM" id="MobiDB-lite"/>
    </source>
</evidence>
<dbReference type="EMBL" id="JALLAZ020000024">
    <property type="protein sequence ID" value="KAL3805552.1"/>
    <property type="molecule type" value="Genomic_DNA"/>
</dbReference>
<keyword evidence="8" id="KW-1185">Reference proteome</keyword>
<feature type="transmembrane region" description="Helical" evidence="5">
    <location>
        <begin position="74"/>
        <end position="95"/>
    </location>
</feature>
<feature type="compositionally biased region" description="Basic residues" evidence="4">
    <location>
        <begin position="125"/>
        <end position="135"/>
    </location>
</feature>
<gene>
    <name evidence="7" type="ORF">ACHAW5_004781</name>
</gene>
<feature type="domain" description="Carbohydrate-binding module family 96" evidence="6">
    <location>
        <begin position="170"/>
        <end position="317"/>
    </location>
</feature>
<sequence length="341" mass="37016">IKGGNAIVVEDEEFRKGVDGTPDDALTPKFIPSGKFVGYESRSIEDRGVADIFFNGTPRDVKDALRRSARCRRALFGLSIFLFVVALMLALFFVGDLIGMAIHNKEQQSLAGVDSSVAEGEGKTHTHPNMHHTRNPNHPTLSSLAPGQSPTVASPSPTWKGEPILPSSLTVTVDPAALATIERSEPDNAFAGLQELGVERDERVSFARFDLSQQPMNETVVRAALLLYLKSHDHVDEGGTRVSVDLLPNAGGWEEDHVMWNKPPNSTAAVTVNTFFWAGAMGDVELHLIKVDVTSSILNGSVKAAKEATFRLSTESGGFLFFAGRRWNYGEGVPELAISFE</sequence>
<reference evidence="7 8" key="1">
    <citation type="submission" date="2024-10" db="EMBL/GenBank/DDBJ databases">
        <title>Updated reference genomes for cyclostephanoid diatoms.</title>
        <authorList>
            <person name="Roberts W.R."/>
            <person name="Alverson A.J."/>
        </authorList>
    </citation>
    <scope>NUCLEOTIDE SEQUENCE [LARGE SCALE GENOMIC DNA]</scope>
    <source>
        <strain evidence="7 8">AJA276-08</strain>
    </source>
</reference>
<protein>
    <recommendedName>
        <fullName evidence="6">Carbohydrate-binding module family 96 domain-containing protein</fullName>
    </recommendedName>
</protein>
<evidence type="ECO:0000256" key="2">
    <source>
        <dbReference type="ARBA" id="ARBA00022525"/>
    </source>
</evidence>
<keyword evidence="3" id="KW-0732">Signal</keyword>
<dbReference type="Pfam" id="PF24517">
    <property type="entry name" value="CBM96"/>
    <property type="match status" value="1"/>
</dbReference>
<feature type="region of interest" description="Disordered" evidence="4">
    <location>
        <begin position="113"/>
        <end position="165"/>
    </location>
</feature>
<organism evidence="7 8">
    <name type="scientific">Stephanodiscus triporus</name>
    <dbReference type="NCBI Taxonomy" id="2934178"/>
    <lineage>
        <taxon>Eukaryota</taxon>
        <taxon>Sar</taxon>
        <taxon>Stramenopiles</taxon>
        <taxon>Ochrophyta</taxon>
        <taxon>Bacillariophyta</taxon>
        <taxon>Coscinodiscophyceae</taxon>
        <taxon>Thalassiosirophycidae</taxon>
        <taxon>Stephanodiscales</taxon>
        <taxon>Stephanodiscaceae</taxon>
        <taxon>Stephanodiscus</taxon>
    </lineage>
</organism>
<dbReference type="NCBIfam" id="NF033679">
    <property type="entry name" value="DNRLRE_dom"/>
    <property type="match status" value="1"/>
</dbReference>
<keyword evidence="5" id="KW-1133">Transmembrane helix</keyword>
<keyword evidence="5" id="KW-0472">Membrane</keyword>
<evidence type="ECO:0000313" key="7">
    <source>
        <dbReference type="EMBL" id="KAL3805552.1"/>
    </source>
</evidence>
<feature type="non-terminal residue" evidence="7">
    <location>
        <position position="1"/>
    </location>
</feature>
<evidence type="ECO:0000256" key="3">
    <source>
        <dbReference type="ARBA" id="ARBA00022729"/>
    </source>
</evidence>
<evidence type="ECO:0000313" key="8">
    <source>
        <dbReference type="Proteomes" id="UP001530315"/>
    </source>
</evidence>
<evidence type="ECO:0000256" key="5">
    <source>
        <dbReference type="SAM" id="Phobius"/>
    </source>
</evidence>
<name>A0ABD3QZN2_9STRA</name>
<dbReference type="Proteomes" id="UP001530315">
    <property type="component" value="Unassembled WGS sequence"/>
</dbReference>
<keyword evidence="5" id="KW-0812">Transmembrane</keyword>
<evidence type="ECO:0000256" key="1">
    <source>
        <dbReference type="ARBA" id="ARBA00004613"/>
    </source>
</evidence>